<evidence type="ECO:0000313" key="2">
    <source>
        <dbReference type="EMBL" id="KXH28594.1"/>
    </source>
</evidence>
<evidence type="ECO:0000256" key="1">
    <source>
        <dbReference type="SAM" id="Phobius"/>
    </source>
</evidence>
<organism evidence="2 3">
    <name type="scientific">Colletotrichum nymphaeae SA-01</name>
    <dbReference type="NCBI Taxonomy" id="1460502"/>
    <lineage>
        <taxon>Eukaryota</taxon>
        <taxon>Fungi</taxon>
        <taxon>Dikarya</taxon>
        <taxon>Ascomycota</taxon>
        <taxon>Pezizomycotina</taxon>
        <taxon>Sordariomycetes</taxon>
        <taxon>Hypocreomycetidae</taxon>
        <taxon>Glomerellales</taxon>
        <taxon>Glomerellaceae</taxon>
        <taxon>Colletotrichum</taxon>
        <taxon>Colletotrichum acutatum species complex</taxon>
    </lineage>
</organism>
<keyword evidence="1" id="KW-1133">Transmembrane helix</keyword>
<protein>
    <submittedName>
        <fullName evidence="2">Uncharacterized protein</fullName>
    </submittedName>
</protein>
<dbReference type="EMBL" id="JEMN01001714">
    <property type="protein sequence ID" value="KXH28594.1"/>
    <property type="molecule type" value="Genomic_DNA"/>
</dbReference>
<keyword evidence="1" id="KW-0812">Transmembrane</keyword>
<feature type="transmembrane region" description="Helical" evidence="1">
    <location>
        <begin position="277"/>
        <end position="307"/>
    </location>
</feature>
<dbReference type="Proteomes" id="UP000070054">
    <property type="component" value="Unassembled WGS sequence"/>
</dbReference>
<accession>A0A135RY48</accession>
<evidence type="ECO:0000313" key="3">
    <source>
        <dbReference type="Proteomes" id="UP000070054"/>
    </source>
</evidence>
<keyword evidence="1" id="KW-0472">Membrane</keyword>
<sequence length="375" mass="43340">MRTFHHLLGLVNLIKQNRDEDRQTIWREAVRLRNDDWRLGRLDFNQQQMIDRVFNSIDFAVEVWLLRRFNTAGESRTPGEELETAYKWVRLTDKIADAHVAIFPGHQDLTSPPADKVFSNKFTLCDLQQIGDFVIQPTDNIFEHLLVRRHKDRETRLTLYVFFHVSALKKLRYWNLTRNGFLDETIQTLALLLPRNDAKSLKWFKIYCEKFQRSLPSPELNGIDPKAGLLLPVGSKRAKDYNYWLARLMILEKEYENYSPRTLRQFMRARRRYRDWTIYWVTVTALLLTLISTAAGIVSAFVGGFALKKDKSENKPITDACCCRKIDYITNTVTVASEVPASATGMTLEPAHIIDPSHTMVVTVSITTTITVAGA</sequence>
<dbReference type="AlphaFoldDB" id="A0A135RY48"/>
<keyword evidence="3" id="KW-1185">Reference proteome</keyword>
<reference evidence="2 3" key="1">
    <citation type="submission" date="2014-02" db="EMBL/GenBank/DDBJ databases">
        <title>The genome sequence of Colletotrichum nymphaeae SA-01.</title>
        <authorList>
            <person name="Baroncelli R."/>
            <person name="Thon M.R."/>
        </authorList>
    </citation>
    <scope>NUCLEOTIDE SEQUENCE [LARGE SCALE GENOMIC DNA]</scope>
    <source>
        <strain evidence="2 3">SA-01</strain>
    </source>
</reference>
<gene>
    <name evidence="2" type="ORF">CNYM01_10231</name>
</gene>
<proteinExistence type="predicted"/>
<comment type="caution">
    <text evidence="2">The sequence shown here is derived from an EMBL/GenBank/DDBJ whole genome shotgun (WGS) entry which is preliminary data.</text>
</comment>
<name>A0A135RY48_9PEZI</name>